<evidence type="ECO:0008006" key="2">
    <source>
        <dbReference type="Google" id="ProtNLM"/>
    </source>
</evidence>
<proteinExistence type="predicted"/>
<sequence length="324" mass="36807">MGTDYMELFHEAINNLKVATGNDNITIDDKMDKSVCINGIGFCCEIKKTISNANVFSVIDSINNMNDEGMPMILITNKLYPKLANTLADNRINWIDKAGNCDIRHENLTIKISGQKKITSGNTSSVSKTSETNIKLILFFLQNPESINWSYREIQEKVGLSLGTITKAFDLLKTKRYLVQTDKGRRIAMREELIEWWQQQYNEFLKPKLLINQMSFRTPDARKKWKEMLLPEGMYWGGDCGANLVDGYLIPGEFEIYSEVVSSLLLRTGAVVPDPNGEIRIYKKFWIGDEKEKLAPTLVIYADLMGTGDSRCHEAALRIKENGI</sequence>
<accession>A0A6N2VTE0</accession>
<evidence type="ECO:0000313" key="1">
    <source>
        <dbReference type="EMBL" id="VYT32953.1"/>
    </source>
</evidence>
<dbReference type="RefSeq" id="WP_005680875.1">
    <property type="nucleotide sequence ID" value="NZ_CABMOQ010000006.1"/>
</dbReference>
<dbReference type="GeneID" id="75114273"/>
<dbReference type="Pfam" id="PF09952">
    <property type="entry name" value="AbiEi_2"/>
    <property type="match status" value="1"/>
</dbReference>
<dbReference type="AlphaFoldDB" id="A0A6N2VTE0"/>
<reference evidence="1" key="1">
    <citation type="submission" date="2019-11" db="EMBL/GenBank/DDBJ databases">
        <authorList>
            <person name="Feng L."/>
        </authorList>
    </citation>
    <scope>NUCLEOTIDE SEQUENCE</scope>
    <source>
        <strain evidence="1">BcaccaeLFYP20</strain>
    </source>
</reference>
<name>A0A6N2VTE0_9BACE</name>
<organism evidence="1">
    <name type="scientific">Bacteroides caccae</name>
    <dbReference type="NCBI Taxonomy" id="47678"/>
    <lineage>
        <taxon>Bacteria</taxon>
        <taxon>Pseudomonadati</taxon>
        <taxon>Bacteroidota</taxon>
        <taxon>Bacteroidia</taxon>
        <taxon>Bacteroidales</taxon>
        <taxon>Bacteroidaceae</taxon>
        <taxon>Bacteroides</taxon>
    </lineage>
</organism>
<protein>
    <recommendedName>
        <fullName evidence="2">Restriction endonuclease type IV Mrr domain-containing protein</fullName>
    </recommendedName>
</protein>
<gene>
    <name evidence="1" type="ORF">BCLFYP20_03235</name>
</gene>
<dbReference type="EMBL" id="CACRTB010000035">
    <property type="protein sequence ID" value="VYT32953.1"/>
    <property type="molecule type" value="Genomic_DNA"/>
</dbReference>
<dbReference type="InterPro" id="IPR019238">
    <property type="entry name" value="AbiEi_2"/>
</dbReference>